<feature type="region of interest" description="Disordered" evidence="1">
    <location>
        <begin position="1282"/>
        <end position="1301"/>
    </location>
</feature>
<keyword evidence="3" id="KW-1185">Reference proteome</keyword>
<dbReference type="PANTHER" id="PTHR48125">
    <property type="entry name" value="LP07818P1"/>
    <property type="match status" value="1"/>
</dbReference>
<feature type="region of interest" description="Disordered" evidence="1">
    <location>
        <begin position="612"/>
        <end position="659"/>
    </location>
</feature>
<evidence type="ECO:0000313" key="3">
    <source>
        <dbReference type="Proteomes" id="UP000006906"/>
    </source>
</evidence>
<name>A0A2K3CWZ7_CHLRE</name>
<feature type="compositionally biased region" description="Basic residues" evidence="1">
    <location>
        <begin position="1657"/>
        <end position="1666"/>
    </location>
</feature>
<feature type="region of interest" description="Disordered" evidence="1">
    <location>
        <begin position="147"/>
        <end position="201"/>
    </location>
</feature>
<dbReference type="SUPFAM" id="SSF52540">
    <property type="entry name" value="P-loop containing nucleoside triphosphate hydrolases"/>
    <property type="match status" value="1"/>
</dbReference>
<dbReference type="OrthoDB" id="2986975at2759"/>
<dbReference type="PaxDb" id="3055-EDO96184"/>
<feature type="region of interest" description="Disordered" evidence="1">
    <location>
        <begin position="1657"/>
        <end position="1716"/>
    </location>
</feature>
<dbReference type="InterPro" id="IPR027417">
    <property type="entry name" value="P-loop_NTPase"/>
</dbReference>
<feature type="compositionally biased region" description="Low complexity" evidence="1">
    <location>
        <begin position="184"/>
        <end position="193"/>
    </location>
</feature>
<dbReference type="PANTHER" id="PTHR48125:SF10">
    <property type="entry name" value="OS12G0136300 PROTEIN"/>
    <property type="match status" value="1"/>
</dbReference>
<dbReference type="KEGG" id="cre:CHLRE_15g643191v5"/>
<feature type="region of interest" description="Disordered" evidence="1">
    <location>
        <begin position="86"/>
        <end position="128"/>
    </location>
</feature>
<dbReference type="EMBL" id="CM008976">
    <property type="protein sequence ID" value="PNW72789.1"/>
    <property type="molecule type" value="Genomic_DNA"/>
</dbReference>
<organism evidence="2 3">
    <name type="scientific">Chlamydomonas reinhardtii</name>
    <name type="common">Chlamydomonas smithii</name>
    <dbReference type="NCBI Taxonomy" id="3055"/>
    <lineage>
        <taxon>Eukaryota</taxon>
        <taxon>Viridiplantae</taxon>
        <taxon>Chlorophyta</taxon>
        <taxon>core chlorophytes</taxon>
        <taxon>Chlorophyceae</taxon>
        <taxon>CS clade</taxon>
        <taxon>Chlamydomonadales</taxon>
        <taxon>Chlamydomonadaceae</taxon>
        <taxon>Chlamydomonas</taxon>
    </lineage>
</organism>
<dbReference type="GeneID" id="5716751"/>
<dbReference type="Pfam" id="PF13245">
    <property type="entry name" value="AAA_19"/>
    <property type="match status" value="1"/>
</dbReference>
<feature type="compositionally biased region" description="Low complexity" evidence="1">
    <location>
        <begin position="1"/>
        <end position="15"/>
    </location>
</feature>
<feature type="compositionally biased region" description="Low complexity" evidence="1">
    <location>
        <begin position="151"/>
        <end position="170"/>
    </location>
</feature>
<evidence type="ECO:0000256" key="1">
    <source>
        <dbReference type="SAM" id="MobiDB-lite"/>
    </source>
</evidence>
<proteinExistence type="predicted"/>
<dbReference type="Gene3D" id="3.40.50.300">
    <property type="entry name" value="P-loop containing nucleotide triphosphate hydrolases"/>
    <property type="match status" value="1"/>
</dbReference>
<sequence>MSSSPPDSGGWSPSPVLSGHALGNDPSHLPLGSPLGFTTGTANQRLAALQRRQQRNLLVAEAIGTAGMSSTSPVLDSRLAEQARVRTASHIGSAARATAFRHTPQRSEEPHLFEAPPSPGAREESPSNALETAAIATTVEVTGMVGEQHHGSPMSTSSPSTGTSDSSSASEMDDEDNAGGIVESSSSSHHSTSPARESPPPAVLAAAIRSATALAVHNLWLDANGQPERLRVCDDCQDAFDRGRVPGFALAVVDTGDIPHMPNGEGAPLLTMVERRLVAMDQLRMIVMYIRRRDIDEHLPVATLPRSGTGHTIAFPNASPADLMRQLASRRCPAHPDQLPDRVRVIFADAVASDEELARLLRSTQCLMIRPPAVLWWAQHICNTYGVPVNAAAVEALQRMGAGPVVPDALIAAATAPRTEADAAELQRAFVADREGPARVRQQADDLRAAQQAAAAEAATTEEQVTQAAAAERVRMAAARAELDAAITAAREPGHQQQRGRGGRRGRGGMRLNRNIIRLALQLLPWTPEQHAMWRNHQWLALATQMQLQGSPARIDDLDATTVRNYLSRQREALQPVYEEVTRQQHPAVPAVLMPAQVPPAITPTAQPAVPVTPVPATAQQQPQPVTRQPSPAVATTARPTPGRAPPPPGRAVAAAGDDEANEPMGPMTGITDAELAVPNINTVDARRLGGLHPEGLYGLLESSGCIISAAGGRGIQPISDYVPSVWVTTHPCTFPNGYCGMRPPGMQEDFYLQQLLRRYPARQFGEQPDLLWHASDALTRHHVNLAVNIATVNTPHALAPVRQLSVEDARAAAVVLSSDPHSTVRRRALANAPVAVRRFADSIRVGTARVDGTDAFYQRFRSRLLGANVAFGASNFFYTINFSDLTAVGVAFIAGQTVTFDSETGAPTDEETQYRRWERSARSPVACAENARAIMAAFTEVMFNWDLDGRRLIPGAGRAPVGPTTYNAHKSEVTGRGALHAHGEALIEALDIHLLERQFHNAVGAMRQASLDLWPQPALQLAEALGRMTCPAPFEAPPTLGRRQPEPFEPADDLPRAELATIALPVPGATTSRDRPATYSLDVILRQAGWPCAQLDTTEVALDAETAPPALRWPRMSTTQQLLHSAYDRVAIARHVTRCVLQAQIHHHTSTCWKISQIICRMIYGRDRVLLAEQLSPDGPLLLLQRTGEMVVPHMVALLLAFGCNNSCGTVFDVGRELAPQLGSALLRWRATPQDRRGPCPLNPRDNALDQSFYMSKYEAKDQSDVALEALMRAAYRLTRGTVGSPDGQPRALGAPVTPTTAVPAAPEVAAATPQAPTAATAPAAPPRTTVSVLQSAIHAATGKMSRSLAMAAFQALGYSTAYCSWDDVPLDVQPLMSIVLTGNTQFIPQHHRYTHDTTTRRLHTLTNTDNIIYRGPELDSPWCGAYLLTAIMQSRKKDHLMLQQEQEQRLAVAEEREEQEQQQHPAAIRQAEEEATRDEAAAGPPATMDAAHEETAAVPDVTDDAGAGTVQPAGQYRARPGEAVQPRYSRRRLLRVGFMPPHPQAETHMLVRRSKPLVVRLLSTPPQRPDPDDTSPAAQDWYVWCLALFHPLRGQLVVAPDTARDVWVRWYDELQQTARIEAGRQHKPHAHYVAMADRIMRNAANLASAIVRGRDRAKARRQAIRRAEREAAHGTGPHDEHDTGSQASDDDDDDAGTGIALEPEGPVDTEEDNPTLQDLANLNEILANTPAPGPTPLTDYAAGAMAQLPPFTESPIPVGEQHAHETRNVRLATPILQNAARLWISAAKTFNPNDDTGDSYRPPAGHQLRLQREADGRRLAHIFIRDSDGDAWRDHGPVSSRGRNLPFYHLSERPSQETTAALFTLNLPQLVVFLYLTDQFLCDQRAEENISHPAPHSLRCIVQGGPGAGKTQLIRAVQWFAFQHGFPRWITATAYTWRAAGHHASPCQPPLSTSTMFGLNANNDVQHTNVHKVNANFPGRLCAMDEFSMTSAEHLGQCDEAANAKLDALPNQPAEDRQLMNGRSLIQFGDICQLPPPGGVSVMYDAARILNEPGLPPENRQTTASPGSNTAVRRAHGLDVWRASTDVFFLEGQERFLPTGDGQRLQQAVQLYGTIQVDKTQPGAVQEEQRIRLRDNIATLVDTLNRQIADFALPPGSTLYPERRRLVTPRNQGRHELNLRLAARDPARGNQRIIAWNAVDHAVIGRRQPTVPLTGALAILAKQQAPDNVKDIAPTTYYYEGILYTLLDNTATGAGRRRNTEATGRGIILDPREPPDRNPSSPIRHLQYPPAIVFVEPADTQLGNRLNARLPPTMQLPPNTIALVPGFTSAGSLRLPEPVQLPGASQPCEQLSIKRYGIPVGSAYAVTDFFVEGCTIANQWWALELTPPPWGRGTGTHVSGRSLYVCLSRFTRFSDVRLLRPLYTHGNAEQREHIIQKFTDAAIMSNDLQAEILRLRQLATATQARHQNLFRRAEEMHRLIHQHTVPLPQTERSPATARAPPMPLQYSRHPPPHTGDFPPPALPATIHSLATQAAAIAAAHGPAPPPVWFGHDFSDWERLLQSTQQRRGQLQITSSWLFMPLIADALLPTASAHAAFPFQRPPDWQLLTEPLRTGCAARAITADRIPLDAPWHATAAWQEYVLNTALEVELVQTLAALAASCQSGQGWADVQATLHAQQLVMLGTDI</sequence>
<gene>
    <name evidence="2" type="ORF">CHLRE_15g643191v5</name>
</gene>
<feature type="region of interest" description="Disordered" evidence="1">
    <location>
        <begin position="1"/>
        <end position="39"/>
    </location>
</feature>
<feature type="compositionally biased region" description="Low complexity" evidence="1">
    <location>
        <begin position="612"/>
        <end position="642"/>
    </location>
</feature>
<dbReference type="Proteomes" id="UP000006906">
    <property type="component" value="Chromosome 15"/>
</dbReference>
<feature type="compositionally biased region" description="Basic and acidic residues" evidence="1">
    <location>
        <begin position="1667"/>
        <end position="1685"/>
    </location>
</feature>
<dbReference type="RefSeq" id="XP_042916550.1">
    <property type="nucleotide sequence ID" value="XM_043070698.1"/>
</dbReference>
<protein>
    <recommendedName>
        <fullName evidence="4">ATP-dependent DNA helicase</fullName>
    </recommendedName>
</protein>
<accession>A0A2K3CWZ7</accession>
<evidence type="ECO:0008006" key="4">
    <source>
        <dbReference type="Google" id="ProtNLM"/>
    </source>
</evidence>
<feature type="region of interest" description="Disordered" evidence="1">
    <location>
        <begin position="1453"/>
        <end position="1526"/>
    </location>
</feature>
<dbReference type="InParanoid" id="A0A2K3CWZ7"/>
<reference evidence="2 3" key="1">
    <citation type="journal article" date="2007" name="Science">
        <title>The Chlamydomonas genome reveals the evolution of key animal and plant functions.</title>
        <authorList>
            <person name="Merchant S.S."/>
            <person name="Prochnik S.E."/>
            <person name="Vallon O."/>
            <person name="Harris E.H."/>
            <person name="Karpowicz S.J."/>
            <person name="Witman G.B."/>
            <person name="Terry A."/>
            <person name="Salamov A."/>
            <person name="Fritz-Laylin L.K."/>
            <person name="Marechal-Drouard L."/>
            <person name="Marshall W.F."/>
            <person name="Qu L.H."/>
            <person name="Nelson D.R."/>
            <person name="Sanderfoot A.A."/>
            <person name="Spalding M.H."/>
            <person name="Kapitonov V.V."/>
            <person name="Ren Q."/>
            <person name="Ferris P."/>
            <person name="Lindquist E."/>
            <person name="Shapiro H."/>
            <person name="Lucas S.M."/>
            <person name="Grimwood J."/>
            <person name="Schmutz J."/>
            <person name="Cardol P."/>
            <person name="Cerutti H."/>
            <person name="Chanfreau G."/>
            <person name="Chen C.L."/>
            <person name="Cognat V."/>
            <person name="Croft M.T."/>
            <person name="Dent R."/>
            <person name="Dutcher S."/>
            <person name="Fernandez E."/>
            <person name="Fukuzawa H."/>
            <person name="Gonzalez-Ballester D."/>
            <person name="Gonzalez-Halphen D."/>
            <person name="Hallmann A."/>
            <person name="Hanikenne M."/>
            <person name="Hippler M."/>
            <person name="Inwood W."/>
            <person name="Jabbari K."/>
            <person name="Kalanon M."/>
            <person name="Kuras R."/>
            <person name="Lefebvre P.A."/>
            <person name="Lemaire S.D."/>
            <person name="Lobanov A.V."/>
            <person name="Lohr M."/>
            <person name="Manuell A."/>
            <person name="Meier I."/>
            <person name="Mets L."/>
            <person name="Mittag M."/>
            <person name="Mittelmeier T."/>
            <person name="Moroney J.V."/>
            <person name="Moseley J."/>
            <person name="Napoli C."/>
            <person name="Nedelcu A.M."/>
            <person name="Niyogi K."/>
            <person name="Novoselov S.V."/>
            <person name="Paulsen I.T."/>
            <person name="Pazour G."/>
            <person name="Purton S."/>
            <person name="Ral J.P."/>
            <person name="Riano-Pachon D.M."/>
            <person name="Riekhof W."/>
            <person name="Rymarquis L."/>
            <person name="Schroda M."/>
            <person name="Stern D."/>
            <person name="Umen J."/>
            <person name="Willows R."/>
            <person name="Wilson N."/>
            <person name="Zimmer S.L."/>
            <person name="Allmer J."/>
            <person name="Balk J."/>
            <person name="Bisova K."/>
            <person name="Chen C.J."/>
            <person name="Elias M."/>
            <person name="Gendler K."/>
            <person name="Hauser C."/>
            <person name="Lamb M.R."/>
            <person name="Ledford H."/>
            <person name="Long J.C."/>
            <person name="Minagawa J."/>
            <person name="Page M.D."/>
            <person name="Pan J."/>
            <person name="Pootakham W."/>
            <person name="Roje S."/>
            <person name="Rose A."/>
            <person name="Stahlberg E."/>
            <person name="Terauchi A.M."/>
            <person name="Yang P."/>
            <person name="Ball S."/>
            <person name="Bowler C."/>
            <person name="Dieckmann C.L."/>
            <person name="Gladyshev V.N."/>
            <person name="Green P."/>
            <person name="Jorgensen R."/>
            <person name="Mayfield S."/>
            <person name="Mueller-Roeber B."/>
            <person name="Rajamani S."/>
            <person name="Sayre R.T."/>
            <person name="Brokstein P."/>
            <person name="Dubchak I."/>
            <person name="Goodstein D."/>
            <person name="Hornick L."/>
            <person name="Huang Y.W."/>
            <person name="Jhaveri J."/>
            <person name="Luo Y."/>
            <person name="Martinez D."/>
            <person name="Ngau W.C."/>
            <person name="Otillar B."/>
            <person name="Poliakov A."/>
            <person name="Porter A."/>
            <person name="Szajkowski L."/>
            <person name="Werner G."/>
            <person name="Zhou K."/>
            <person name="Grigoriev I.V."/>
            <person name="Rokhsar D.S."/>
            <person name="Grossman A.R."/>
        </authorList>
    </citation>
    <scope>NUCLEOTIDE SEQUENCE [LARGE SCALE GENOMIC DNA]</scope>
    <source>
        <strain evidence="3">CC-503</strain>
    </source>
</reference>
<feature type="compositionally biased region" description="Basic and acidic residues" evidence="1">
    <location>
        <begin position="1472"/>
        <end position="1482"/>
    </location>
</feature>
<evidence type="ECO:0000313" key="2">
    <source>
        <dbReference type="EMBL" id="PNW72789.1"/>
    </source>
</evidence>
<dbReference type="Gramene" id="PNW72789">
    <property type="protein sequence ID" value="PNW72789"/>
    <property type="gene ID" value="CHLRE_15g643191v5"/>
</dbReference>